<dbReference type="Pfam" id="PF03626">
    <property type="entry name" value="COX4_pro"/>
    <property type="match status" value="1"/>
</dbReference>
<dbReference type="GO" id="GO:0005886">
    <property type="term" value="C:plasma membrane"/>
    <property type="evidence" value="ECO:0007669"/>
    <property type="project" value="UniProtKB-SubCell"/>
</dbReference>
<evidence type="ECO:0000256" key="6">
    <source>
        <dbReference type="SAM" id="Phobius"/>
    </source>
</evidence>
<dbReference type="KEGG" id="cdn:BN940_14241"/>
<evidence type="ECO:0000313" key="7">
    <source>
        <dbReference type="EMBL" id="CDM25293.1"/>
    </source>
</evidence>
<organism evidence="7 8">
    <name type="scientific">Castellaniella defragrans (strain DSM 12143 / CCUG 39792 / 65Phen)</name>
    <name type="common">Alcaligenes defragrans</name>
    <dbReference type="NCBI Taxonomy" id="1437824"/>
    <lineage>
        <taxon>Bacteria</taxon>
        <taxon>Pseudomonadati</taxon>
        <taxon>Pseudomonadota</taxon>
        <taxon>Betaproteobacteria</taxon>
        <taxon>Burkholderiales</taxon>
        <taxon>Alcaligenaceae</taxon>
        <taxon>Castellaniella</taxon>
    </lineage>
</organism>
<feature type="transmembrane region" description="Helical" evidence="6">
    <location>
        <begin position="25"/>
        <end position="42"/>
    </location>
</feature>
<keyword evidence="3 6" id="KW-0812">Transmembrane</keyword>
<evidence type="ECO:0000256" key="2">
    <source>
        <dbReference type="ARBA" id="ARBA00022475"/>
    </source>
</evidence>
<evidence type="ECO:0000256" key="5">
    <source>
        <dbReference type="ARBA" id="ARBA00023136"/>
    </source>
</evidence>
<evidence type="ECO:0000313" key="8">
    <source>
        <dbReference type="Proteomes" id="UP000019805"/>
    </source>
</evidence>
<dbReference type="STRING" id="1437824.BN940_14241"/>
<gene>
    <name evidence="7" type="ORF">BN940_14241</name>
</gene>
<dbReference type="Proteomes" id="UP000019805">
    <property type="component" value="Chromosome"/>
</dbReference>
<protein>
    <submittedName>
        <fullName evidence="7">Uncharacterized protein</fullName>
    </submittedName>
</protein>
<name>W8WZT5_CASD6</name>
<dbReference type="EMBL" id="HG916765">
    <property type="protein sequence ID" value="CDM25293.1"/>
    <property type="molecule type" value="Genomic_DNA"/>
</dbReference>
<comment type="subcellular location">
    <subcellularLocation>
        <location evidence="1">Cell membrane</location>
        <topology evidence="1">Multi-pass membrane protein</topology>
    </subcellularLocation>
</comment>
<evidence type="ECO:0000256" key="4">
    <source>
        <dbReference type="ARBA" id="ARBA00022989"/>
    </source>
</evidence>
<sequence length="81" mass="8862">MFLFLVGATLSSVWMSGHQSFAGPWTPVFIMLVAFVKGRMIMRHFMELARAPLAWSATFEIWGIATTAVIAGLWIVTATGG</sequence>
<evidence type="ECO:0000256" key="3">
    <source>
        <dbReference type="ARBA" id="ARBA00022692"/>
    </source>
</evidence>
<keyword evidence="4 6" id="KW-1133">Transmembrane helix</keyword>
<evidence type="ECO:0000256" key="1">
    <source>
        <dbReference type="ARBA" id="ARBA00004651"/>
    </source>
</evidence>
<dbReference type="InterPro" id="IPR005171">
    <property type="entry name" value="Cyt_c_oxidase_su4_prok"/>
</dbReference>
<dbReference type="HOGENOM" id="CLU_175439_0_2_4"/>
<keyword evidence="8" id="KW-1185">Reference proteome</keyword>
<keyword evidence="2" id="KW-1003">Cell membrane</keyword>
<proteinExistence type="predicted"/>
<feature type="transmembrane region" description="Helical" evidence="6">
    <location>
        <begin position="54"/>
        <end position="76"/>
    </location>
</feature>
<dbReference type="AlphaFoldDB" id="W8WZT5"/>
<keyword evidence="5 6" id="KW-0472">Membrane</keyword>
<accession>W8WZT5</accession>
<reference evidence="7 8" key="1">
    <citation type="journal article" date="2014" name="BMC Microbiol.">
        <title>The oxygen-independent metabolism of cyclic monoterpenes in Castellaniella defragrans 65Phen.</title>
        <authorList>
            <person name="Petasch J."/>
            <person name="Disch E.M."/>
            <person name="Markert S."/>
            <person name="Becher D."/>
            <person name="Schweder T."/>
            <person name="Huttel B."/>
            <person name="Reinhardt R."/>
            <person name="Harder J."/>
        </authorList>
    </citation>
    <scope>NUCLEOTIDE SEQUENCE [LARGE SCALE GENOMIC DNA]</scope>
    <source>
        <strain evidence="7">65Phen</strain>
    </source>
</reference>